<dbReference type="AlphaFoldDB" id="A0AAV1XCS5"/>
<evidence type="ECO:0000313" key="3">
    <source>
        <dbReference type="Proteomes" id="UP001497480"/>
    </source>
</evidence>
<dbReference type="Proteomes" id="UP001497480">
    <property type="component" value="Unassembled WGS sequence"/>
</dbReference>
<sequence length="148" mass="16974">MLAYESESQHQNSTQTQFHSQVQVLSSYLHGEQSYRAFTTFPTTYHKGEGSQYQQSLSSVFVTSLITPILACGSQGFYRSNMSSQPVQSNICGNEDNEDEDGEEEDERQLRRVASGRVKEVHQQELRVLPPRRRRPPPYDISSHHKCH</sequence>
<feature type="compositionally biased region" description="Polar residues" evidence="1">
    <location>
        <begin position="83"/>
        <end position="92"/>
    </location>
</feature>
<name>A0AAV1XCS5_LUPLU</name>
<keyword evidence="3" id="KW-1185">Reference proteome</keyword>
<feature type="region of interest" description="Disordered" evidence="1">
    <location>
        <begin position="83"/>
        <end position="148"/>
    </location>
</feature>
<proteinExistence type="predicted"/>
<gene>
    <name evidence="2" type="ORF">LLUT_LOCUS20594</name>
</gene>
<reference evidence="2 3" key="1">
    <citation type="submission" date="2024-03" db="EMBL/GenBank/DDBJ databases">
        <authorList>
            <person name="Martinez-Hernandez J."/>
        </authorList>
    </citation>
    <scope>NUCLEOTIDE SEQUENCE [LARGE SCALE GENOMIC DNA]</scope>
</reference>
<organism evidence="2 3">
    <name type="scientific">Lupinus luteus</name>
    <name type="common">European yellow lupine</name>
    <dbReference type="NCBI Taxonomy" id="3873"/>
    <lineage>
        <taxon>Eukaryota</taxon>
        <taxon>Viridiplantae</taxon>
        <taxon>Streptophyta</taxon>
        <taxon>Embryophyta</taxon>
        <taxon>Tracheophyta</taxon>
        <taxon>Spermatophyta</taxon>
        <taxon>Magnoliopsida</taxon>
        <taxon>eudicotyledons</taxon>
        <taxon>Gunneridae</taxon>
        <taxon>Pentapetalae</taxon>
        <taxon>rosids</taxon>
        <taxon>fabids</taxon>
        <taxon>Fabales</taxon>
        <taxon>Fabaceae</taxon>
        <taxon>Papilionoideae</taxon>
        <taxon>50 kb inversion clade</taxon>
        <taxon>genistoids sensu lato</taxon>
        <taxon>core genistoids</taxon>
        <taxon>Genisteae</taxon>
        <taxon>Lupinus</taxon>
    </lineage>
</organism>
<protein>
    <submittedName>
        <fullName evidence="2">Uncharacterized protein</fullName>
    </submittedName>
</protein>
<feature type="compositionally biased region" description="Acidic residues" evidence="1">
    <location>
        <begin position="95"/>
        <end position="107"/>
    </location>
</feature>
<evidence type="ECO:0000256" key="1">
    <source>
        <dbReference type="SAM" id="MobiDB-lite"/>
    </source>
</evidence>
<evidence type="ECO:0000313" key="2">
    <source>
        <dbReference type="EMBL" id="CAL0319534.1"/>
    </source>
</evidence>
<accession>A0AAV1XCS5</accession>
<dbReference type="EMBL" id="CAXHTB010000014">
    <property type="protein sequence ID" value="CAL0319534.1"/>
    <property type="molecule type" value="Genomic_DNA"/>
</dbReference>
<comment type="caution">
    <text evidence="2">The sequence shown here is derived from an EMBL/GenBank/DDBJ whole genome shotgun (WGS) entry which is preliminary data.</text>
</comment>